<keyword evidence="9" id="KW-0677">Repeat</keyword>
<feature type="domain" description="Phorbol-ester/DAG-type" evidence="19">
    <location>
        <begin position="169"/>
        <end position="220"/>
    </location>
</feature>
<dbReference type="InterPro" id="IPR002219">
    <property type="entry name" value="PKC_DAG/PE"/>
</dbReference>
<reference evidence="22" key="2">
    <citation type="submission" date="2025-08" db="UniProtKB">
        <authorList>
            <consortium name="Ensembl"/>
        </authorList>
    </citation>
    <scope>IDENTIFICATION</scope>
</reference>
<comment type="function">
    <text evidence="1">Phosphorylates diacylglycerol (DAG) to generate phosphatidic acid (PA).</text>
</comment>
<dbReference type="GeneTree" id="ENSGT00940000167989"/>
<dbReference type="Pfam" id="PF00130">
    <property type="entry name" value="C1_1"/>
    <property type="match status" value="2"/>
</dbReference>
<dbReference type="Pfam" id="PF00536">
    <property type="entry name" value="SAM_1"/>
    <property type="match status" value="1"/>
</dbReference>
<feature type="domain" description="Phorbol-ester/DAG-type" evidence="19">
    <location>
        <begin position="97"/>
        <end position="147"/>
    </location>
</feature>
<evidence type="ECO:0000259" key="21">
    <source>
        <dbReference type="PROSITE" id="PS50146"/>
    </source>
</evidence>
<keyword evidence="5" id="KW-0963">Cytoplasm</keyword>
<evidence type="ECO:0000256" key="14">
    <source>
        <dbReference type="ARBA" id="ARBA00022840"/>
    </source>
</evidence>
<dbReference type="FunFam" id="3.30.60.20:FF:000002">
    <property type="entry name" value="Diacylglycerol kinase"/>
    <property type="match status" value="1"/>
</dbReference>
<dbReference type="PROSITE" id="PS50003">
    <property type="entry name" value="PH_DOMAIN"/>
    <property type="match status" value="1"/>
</dbReference>
<keyword evidence="8" id="KW-0479">Metal-binding</keyword>
<evidence type="ECO:0000256" key="12">
    <source>
        <dbReference type="ARBA" id="ARBA00022777"/>
    </source>
</evidence>
<comment type="catalytic activity">
    <reaction evidence="15">
        <text>1,2-di-(9Z-octadecenoyl)-sn-glycerol + ATP = 1,2-di-(9Z-octadecenoyl)-sn-glycero-3-phosphate + ADP + H(+)</text>
        <dbReference type="Rhea" id="RHEA:40327"/>
        <dbReference type="ChEBI" id="CHEBI:15378"/>
        <dbReference type="ChEBI" id="CHEBI:30616"/>
        <dbReference type="ChEBI" id="CHEBI:52333"/>
        <dbReference type="ChEBI" id="CHEBI:74546"/>
        <dbReference type="ChEBI" id="CHEBI:456216"/>
    </reaction>
    <physiologicalReaction direction="left-to-right" evidence="15">
        <dbReference type="Rhea" id="RHEA:40328"/>
    </physiologicalReaction>
</comment>
<dbReference type="CDD" id="cd20852">
    <property type="entry name" value="C1_DGK_typeII_rpt2"/>
    <property type="match status" value="1"/>
</dbReference>
<proteinExistence type="inferred from homology"/>
<dbReference type="InterPro" id="IPR017438">
    <property type="entry name" value="ATP-NAD_kinase_N"/>
</dbReference>
<evidence type="ECO:0000256" key="8">
    <source>
        <dbReference type="ARBA" id="ARBA00022723"/>
    </source>
</evidence>
<name>H2YKX2_CIOSA</name>
<dbReference type="SUPFAM" id="SSF50729">
    <property type="entry name" value="PH domain-like"/>
    <property type="match status" value="1"/>
</dbReference>
<dbReference type="InterPro" id="IPR016064">
    <property type="entry name" value="NAD/diacylglycerol_kinase_sf"/>
</dbReference>
<dbReference type="InterPro" id="IPR037607">
    <property type="entry name" value="DGK"/>
</dbReference>
<keyword evidence="23" id="KW-1185">Reference proteome</keyword>
<dbReference type="InParanoid" id="H2YKX2"/>
<evidence type="ECO:0000313" key="23">
    <source>
        <dbReference type="Proteomes" id="UP000007875"/>
    </source>
</evidence>
<comment type="pathway">
    <text evidence="3">Lipid metabolism; glycerolipid metabolism.</text>
</comment>
<evidence type="ECO:0000256" key="13">
    <source>
        <dbReference type="ARBA" id="ARBA00022833"/>
    </source>
</evidence>
<evidence type="ECO:0000259" key="18">
    <source>
        <dbReference type="PROSITE" id="PS50003"/>
    </source>
</evidence>
<dbReference type="InterPro" id="IPR001849">
    <property type="entry name" value="PH_domain"/>
</dbReference>
<dbReference type="Gene3D" id="1.10.150.50">
    <property type="entry name" value="Transcription Factor, Ets-1"/>
    <property type="match status" value="1"/>
</dbReference>
<evidence type="ECO:0000256" key="1">
    <source>
        <dbReference type="ARBA" id="ARBA00002064"/>
    </source>
</evidence>
<dbReference type="Gene3D" id="3.40.50.10330">
    <property type="entry name" value="Probable inorganic polyphosphate/atp-NAD kinase, domain 1"/>
    <property type="match status" value="1"/>
</dbReference>
<dbReference type="GO" id="GO:0004143">
    <property type="term" value="F:ATP-dependent diacylglycerol kinase activity"/>
    <property type="evidence" value="ECO:0007669"/>
    <property type="project" value="UniProtKB-EC"/>
</dbReference>
<keyword evidence="14 17" id="KW-0067">ATP-binding</keyword>
<dbReference type="SMART" id="SM00046">
    <property type="entry name" value="DAGKc"/>
    <property type="match status" value="1"/>
</dbReference>
<dbReference type="EC" id="2.7.1.107" evidence="17"/>
<keyword evidence="11" id="KW-0863">Zinc-finger</keyword>
<evidence type="ECO:0000256" key="6">
    <source>
        <dbReference type="ARBA" id="ARBA00022553"/>
    </source>
</evidence>
<keyword evidence="13" id="KW-0862">Zinc</keyword>
<dbReference type="FunFam" id="2.60.200.40:FF:000012">
    <property type="entry name" value="Diacylglycerol kinase"/>
    <property type="match status" value="1"/>
</dbReference>
<dbReference type="PROSITE" id="PS50105">
    <property type="entry name" value="SAM_DOMAIN"/>
    <property type="match status" value="1"/>
</dbReference>
<feature type="domain" description="SAM" evidence="20">
    <location>
        <begin position="1057"/>
        <end position="1117"/>
    </location>
</feature>
<comment type="pathway">
    <text evidence="16">Glycerolipid metabolism.</text>
</comment>
<dbReference type="eggNOG" id="KOG1170">
    <property type="taxonomic scope" value="Eukaryota"/>
</dbReference>
<dbReference type="STRING" id="51511.ENSCSAVP00000005974"/>
<keyword evidence="7 17" id="KW-0808">Transferase</keyword>
<comment type="similarity">
    <text evidence="4 17">Belongs to the eukaryotic diacylglycerol kinase family.</text>
</comment>
<dbReference type="Gene3D" id="3.30.60.20">
    <property type="match status" value="2"/>
</dbReference>
<dbReference type="SUPFAM" id="SSF57889">
    <property type="entry name" value="Cysteine-rich domain"/>
    <property type="match status" value="2"/>
</dbReference>
<evidence type="ECO:0000256" key="15">
    <source>
        <dbReference type="ARBA" id="ARBA00023371"/>
    </source>
</evidence>
<dbReference type="PROSITE" id="PS50146">
    <property type="entry name" value="DAGK"/>
    <property type="match status" value="1"/>
</dbReference>
<keyword evidence="6" id="KW-0597">Phosphoprotein</keyword>
<dbReference type="GO" id="GO:0005737">
    <property type="term" value="C:cytoplasm"/>
    <property type="evidence" value="ECO:0007669"/>
    <property type="project" value="UniProtKB-SubCell"/>
</dbReference>
<dbReference type="Proteomes" id="UP000007875">
    <property type="component" value="Unassembled WGS sequence"/>
</dbReference>
<feature type="domain" description="PH" evidence="18">
    <location>
        <begin position="1"/>
        <end position="80"/>
    </location>
</feature>
<evidence type="ECO:0000259" key="19">
    <source>
        <dbReference type="PROSITE" id="PS50081"/>
    </source>
</evidence>
<dbReference type="UniPathway" id="UPA00230"/>
<dbReference type="GO" id="GO:0046486">
    <property type="term" value="P:glycerolipid metabolic process"/>
    <property type="evidence" value="ECO:0007669"/>
    <property type="project" value="UniProtKB-UniPathway"/>
</dbReference>
<evidence type="ECO:0000256" key="11">
    <source>
        <dbReference type="ARBA" id="ARBA00022771"/>
    </source>
</evidence>
<dbReference type="Pfam" id="PF00169">
    <property type="entry name" value="PH"/>
    <property type="match status" value="1"/>
</dbReference>
<feature type="domain" description="DAGKc" evidence="21">
    <location>
        <begin position="251"/>
        <end position="385"/>
    </location>
</feature>
<dbReference type="PROSITE" id="PS00479">
    <property type="entry name" value="ZF_DAG_PE_1"/>
    <property type="match status" value="2"/>
</dbReference>
<comment type="catalytic activity">
    <reaction evidence="17">
        <text>a 1,2-diacyl-sn-glycerol + ATP = a 1,2-diacyl-sn-glycero-3-phosphate + ADP + H(+)</text>
        <dbReference type="Rhea" id="RHEA:10272"/>
        <dbReference type="ChEBI" id="CHEBI:15378"/>
        <dbReference type="ChEBI" id="CHEBI:17815"/>
        <dbReference type="ChEBI" id="CHEBI:30616"/>
        <dbReference type="ChEBI" id="CHEBI:58608"/>
        <dbReference type="ChEBI" id="CHEBI:456216"/>
        <dbReference type="EC" id="2.7.1.107"/>
    </reaction>
</comment>
<accession>H2YKX2</accession>
<evidence type="ECO:0000256" key="4">
    <source>
        <dbReference type="ARBA" id="ARBA00009280"/>
    </source>
</evidence>
<dbReference type="Ensembl" id="ENSCSAVT00000006049.1">
    <property type="protein sequence ID" value="ENSCSAVP00000005974.1"/>
    <property type="gene ID" value="ENSCSAVG00000003564.1"/>
</dbReference>
<dbReference type="InterPro" id="IPR001206">
    <property type="entry name" value="Diacylglycerol_kinase_cat_dom"/>
</dbReference>
<dbReference type="GO" id="GO:0008270">
    <property type="term" value="F:zinc ion binding"/>
    <property type="evidence" value="ECO:0007669"/>
    <property type="project" value="UniProtKB-KW"/>
</dbReference>
<dbReference type="Gene3D" id="2.30.29.30">
    <property type="entry name" value="Pleckstrin-homology domain (PH domain)/Phosphotyrosine-binding domain (PTB)"/>
    <property type="match status" value="1"/>
</dbReference>
<dbReference type="InterPro" id="IPR000756">
    <property type="entry name" value="Diacylglycerol_kin_accessory"/>
</dbReference>
<dbReference type="SMART" id="SM00454">
    <property type="entry name" value="SAM"/>
    <property type="match status" value="1"/>
</dbReference>
<keyword evidence="12 17" id="KW-0418">Kinase</keyword>
<evidence type="ECO:0000313" key="22">
    <source>
        <dbReference type="Ensembl" id="ENSCSAVP00000005974.1"/>
    </source>
</evidence>
<dbReference type="SUPFAM" id="SSF47769">
    <property type="entry name" value="SAM/Pointed domain"/>
    <property type="match status" value="1"/>
</dbReference>
<dbReference type="OMA" id="KLADWRC"/>
<dbReference type="FunFam" id="3.40.50.10330:FF:000001">
    <property type="entry name" value="Diacylglycerol kinase"/>
    <property type="match status" value="1"/>
</dbReference>
<reference evidence="23" key="1">
    <citation type="submission" date="2003-08" db="EMBL/GenBank/DDBJ databases">
        <authorList>
            <person name="Birren B."/>
            <person name="Nusbaum C."/>
            <person name="Abebe A."/>
            <person name="Abouelleil A."/>
            <person name="Adekoya E."/>
            <person name="Ait-zahra M."/>
            <person name="Allen N."/>
            <person name="Allen T."/>
            <person name="An P."/>
            <person name="Anderson M."/>
            <person name="Anderson S."/>
            <person name="Arachchi H."/>
            <person name="Armbruster J."/>
            <person name="Bachantsang P."/>
            <person name="Baldwin J."/>
            <person name="Barry A."/>
            <person name="Bayul T."/>
            <person name="Blitshsteyn B."/>
            <person name="Bloom T."/>
            <person name="Blye J."/>
            <person name="Boguslavskiy L."/>
            <person name="Borowsky M."/>
            <person name="Boukhgalter B."/>
            <person name="Brunache A."/>
            <person name="Butler J."/>
            <person name="Calixte N."/>
            <person name="Calvo S."/>
            <person name="Camarata J."/>
            <person name="Campo K."/>
            <person name="Chang J."/>
            <person name="Cheshatsang Y."/>
            <person name="Citroen M."/>
            <person name="Collymore A."/>
            <person name="Considine T."/>
            <person name="Cook A."/>
            <person name="Cooke P."/>
            <person name="Corum B."/>
            <person name="Cuomo C."/>
            <person name="David R."/>
            <person name="Dawoe T."/>
            <person name="Degray S."/>
            <person name="Dodge S."/>
            <person name="Dooley K."/>
            <person name="Dorje P."/>
            <person name="Dorjee K."/>
            <person name="Dorris L."/>
            <person name="Duffey N."/>
            <person name="Dupes A."/>
            <person name="Elkins T."/>
            <person name="Engels R."/>
            <person name="Erickson J."/>
            <person name="Farina A."/>
            <person name="Faro S."/>
            <person name="Ferreira P."/>
            <person name="Fischer H."/>
            <person name="Fitzgerald M."/>
            <person name="Foley K."/>
            <person name="Gage D."/>
            <person name="Galagan J."/>
            <person name="Gearin G."/>
            <person name="Gnerre S."/>
            <person name="Gnirke A."/>
            <person name="Goyette A."/>
            <person name="Graham J."/>
            <person name="Grandbois E."/>
            <person name="Gyaltsen K."/>
            <person name="Hafez N."/>
            <person name="Hagopian D."/>
            <person name="Hagos B."/>
            <person name="Hall J."/>
            <person name="Hatcher B."/>
            <person name="Heller A."/>
            <person name="Higgins H."/>
            <person name="Honan T."/>
            <person name="Horn A."/>
            <person name="Houde N."/>
            <person name="Hughes L."/>
            <person name="Hulme W."/>
            <person name="Husby E."/>
            <person name="Iliev I."/>
            <person name="Jaffe D."/>
            <person name="Jones C."/>
            <person name="Kamal M."/>
            <person name="Kamat A."/>
            <person name="Kamvysselis M."/>
            <person name="Karlsson E."/>
            <person name="Kells C."/>
            <person name="Kieu A."/>
            <person name="Kisner P."/>
            <person name="Kodira C."/>
            <person name="Kulbokas E."/>
            <person name="Labutti K."/>
            <person name="Lama D."/>
            <person name="Landers T."/>
            <person name="Leger J."/>
            <person name="Levine S."/>
            <person name="Lewis D."/>
            <person name="Lewis T."/>
            <person name="Lindblad-toh K."/>
            <person name="Liu X."/>
            <person name="Lokyitsang T."/>
            <person name="Lokyitsang Y."/>
            <person name="Lucien O."/>
            <person name="Lui A."/>
            <person name="Ma L.J."/>
            <person name="Mabbitt R."/>
            <person name="Macdonald J."/>
            <person name="Maclean C."/>
            <person name="Major J."/>
            <person name="Manning J."/>
            <person name="Marabella R."/>
            <person name="Maru K."/>
            <person name="Matthews C."/>
            <person name="Mauceli E."/>
            <person name="Mccarthy M."/>
            <person name="Mcdonough S."/>
            <person name="Mcghee T."/>
            <person name="Meldrim J."/>
            <person name="Meneus L."/>
            <person name="Mesirov J."/>
            <person name="Mihalev A."/>
            <person name="Mihova T."/>
            <person name="Mikkelsen T."/>
            <person name="Mlenga V."/>
            <person name="Moru K."/>
            <person name="Mozes J."/>
            <person name="Mulrain L."/>
            <person name="Munson G."/>
            <person name="Naylor J."/>
            <person name="Newes C."/>
            <person name="Nguyen C."/>
            <person name="Nguyen N."/>
            <person name="Nguyen T."/>
            <person name="Nicol R."/>
            <person name="Nielsen C."/>
            <person name="Nizzari M."/>
            <person name="Norbu C."/>
            <person name="Norbu N."/>
            <person name="O'donnell P."/>
            <person name="Okoawo O."/>
            <person name="O'leary S."/>
            <person name="Omotosho B."/>
            <person name="O'neill K."/>
            <person name="Osman S."/>
            <person name="Parker S."/>
            <person name="Perrin D."/>
            <person name="Phunkhang P."/>
            <person name="Piqani B."/>
            <person name="Purcell S."/>
            <person name="Rachupka T."/>
            <person name="Ramasamy U."/>
            <person name="Rameau R."/>
            <person name="Ray V."/>
            <person name="Raymond C."/>
            <person name="Retta R."/>
            <person name="Richardson S."/>
            <person name="Rise C."/>
            <person name="Rodriguez J."/>
            <person name="Rogers J."/>
            <person name="Rogov P."/>
            <person name="Rutman M."/>
            <person name="Schupbach R."/>
            <person name="Seaman C."/>
            <person name="Settipalli S."/>
            <person name="Sharpe T."/>
            <person name="Sheridan J."/>
            <person name="Sherpa N."/>
            <person name="Shi J."/>
            <person name="Smirnov S."/>
            <person name="Smith C."/>
            <person name="Sougnez C."/>
            <person name="Spencer B."/>
            <person name="Stalker J."/>
            <person name="Stange-thomann N."/>
            <person name="Stavropoulos S."/>
            <person name="Stetson K."/>
            <person name="Stone C."/>
            <person name="Stone S."/>
            <person name="Stubbs M."/>
            <person name="Talamas J."/>
            <person name="Tchuinga P."/>
            <person name="Tenzing P."/>
            <person name="Tesfaye S."/>
            <person name="Theodore J."/>
            <person name="Thoulutsang Y."/>
            <person name="Topham K."/>
            <person name="Towey S."/>
            <person name="Tsamla T."/>
            <person name="Tsomo N."/>
            <person name="Vallee D."/>
            <person name="Vassiliev H."/>
            <person name="Venkataraman V."/>
            <person name="Vinson J."/>
            <person name="Vo A."/>
            <person name="Wade C."/>
            <person name="Wang S."/>
            <person name="Wangchuk T."/>
            <person name="Wangdi T."/>
            <person name="Whittaker C."/>
            <person name="Wilkinson J."/>
            <person name="Wu Y."/>
            <person name="Wyman D."/>
            <person name="Yadav S."/>
            <person name="Yang S."/>
            <person name="Yang X."/>
            <person name="Yeager S."/>
            <person name="Yee E."/>
            <person name="Young G."/>
            <person name="Zainoun J."/>
            <person name="Zembeck L."/>
            <person name="Zimmer A."/>
            <person name="Zody M."/>
            <person name="Lander E."/>
        </authorList>
    </citation>
    <scope>NUCLEOTIDE SEQUENCE [LARGE SCALE GENOMIC DNA]</scope>
</reference>
<dbReference type="InterPro" id="IPR001660">
    <property type="entry name" value="SAM"/>
</dbReference>
<evidence type="ECO:0000256" key="17">
    <source>
        <dbReference type="RuleBase" id="RU361128"/>
    </source>
</evidence>
<dbReference type="PANTHER" id="PTHR11255">
    <property type="entry name" value="DIACYLGLYCEROL KINASE"/>
    <property type="match status" value="1"/>
</dbReference>
<evidence type="ECO:0000256" key="10">
    <source>
        <dbReference type="ARBA" id="ARBA00022741"/>
    </source>
</evidence>
<evidence type="ECO:0000256" key="9">
    <source>
        <dbReference type="ARBA" id="ARBA00022737"/>
    </source>
</evidence>
<dbReference type="PROSITE" id="PS50081">
    <property type="entry name" value="ZF_DAG_PE_2"/>
    <property type="match status" value="2"/>
</dbReference>
<dbReference type="GO" id="GO:0005524">
    <property type="term" value="F:ATP binding"/>
    <property type="evidence" value="ECO:0007669"/>
    <property type="project" value="UniProtKB-KW"/>
</dbReference>
<organism evidence="22 23">
    <name type="scientific">Ciona savignyi</name>
    <name type="common">Pacific transparent sea squirt</name>
    <dbReference type="NCBI Taxonomy" id="51511"/>
    <lineage>
        <taxon>Eukaryota</taxon>
        <taxon>Metazoa</taxon>
        <taxon>Chordata</taxon>
        <taxon>Tunicata</taxon>
        <taxon>Ascidiacea</taxon>
        <taxon>Phlebobranchia</taxon>
        <taxon>Cionidae</taxon>
        <taxon>Ciona</taxon>
    </lineage>
</organism>
<dbReference type="SMART" id="SM00233">
    <property type="entry name" value="PH"/>
    <property type="match status" value="1"/>
</dbReference>
<dbReference type="Pfam" id="PF00781">
    <property type="entry name" value="DAGK_cat"/>
    <property type="match status" value="1"/>
</dbReference>
<reference evidence="22" key="3">
    <citation type="submission" date="2025-09" db="UniProtKB">
        <authorList>
            <consortium name="Ensembl"/>
        </authorList>
    </citation>
    <scope>IDENTIFICATION</scope>
</reference>
<evidence type="ECO:0000256" key="7">
    <source>
        <dbReference type="ARBA" id="ARBA00022679"/>
    </source>
</evidence>
<evidence type="ECO:0000256" key="16">
    <source>
        <dbReference type="ARBA" id="ARBA00060536"/>
    </source>
</evidence>
<dbReference type="SMART" id="SM00045">
    <property type="entry name" value="DAGKa"/>
    <property type="match status" value="1"/>
</dbReference>
<dbReference type="HOGENOM" id="CLU_001799_3_0_1"/>
<dbReference type="Pfam" id="PF00609">
    <property type="entry name" value="DAGK_acc"/>
    <property type="match status" value="1"/>
</dbReference>
<dbReference type="Gene3D" id="2.60.200.40">
    <property type="match status" value="1"/>
</dbReference>
<evidence type="ECO:0000256" key="5">
    <source>
        <dbReference type="ARBA" id="ARBA00022490"/>
    </source>
</evidence>
<keyword evidence="10 17" id="KW-0547">Nucleotide-binding</keyword>
<comment type="subcellular location">
    <subcellularLocation>
        <location evidence="2">Cytoplasm</location>
    </subcellularLocation>
</comment>
<dbReference type="InterPro" id="IPR013761">
    <property type="entry name" value="SAM/pointed_sf"/>
</dbReference>
<dbReference type="InterPro" id="IPR046349">
    <property type="entry name" value="C1-like_sf"/>
</dbReference>
<dbReference type="AlphaFoldDB" id="H2YKX2"/>
<dbReference type="InterPro" id="IPR011993">
    <property type="entry name" value="PH-like_dom_sf"/>
</dbReference>
<dbReference type="GO" id="GO:0005886">
    <property type="term" value="C:plasma membrane"/>
    <property type="evidence" value="ECO:0007669"/>
    <property type="project" value="TreeGrafter"/>
</dbReference>
<protein>
    <recommendedName>
        <fullName evidence="17">Diacylglycerol kinase</fullName>
        <shortName evidence="17">DAG kinase</shortName>
        <ecNumber evidence="17">2.7.1.107</ecNumber>
    </recommendedName>
</protein>
<evidence type="ECO:0000256" key="3">
    <source>
        <dbReference type="ARBA" id="ARBA00005175"/>
    </source>
</evidence>
<sequence length="1117" mass="125060">FQRWRPRYFKLRPRRLFFAKHENSDIFSELDLTDSSVAECSTKNVNCSFSIIGPFSKLILCAESRSEMDEWISAFKAVRSREFYSPHQVYMDNFTDGHNWYACTHNRPTYCNVCREVLSGVMNHGLSCDVCKFKVHKRCASKAPNNCKWSTLATVGKSVIENEEGLWIPHQWLEGNLPVSAKCAVCEKTCGSVLRLQDSRCLWCRSMVHSTCKGQMPAKCSLGSCKMSIIPPTAIHSQDADEFWQAVPTPQCSSRLLVFVNSKSGDNQGVKFLRRFRQYLNPAQVFDLMCSGPQVGLKMFSKFESFRILICGGDGSIGWVLSEMDKFNLNNKAQVGVLPLGTGNDLAQVMGWGNVCDDDTQVPAIIEKYEKSSTKLLDRWSILAYEGSIPVLSGVSMKINNLDPMDQYEDTVSDHLATILNSEKNAEVISSAAVLCETLKDFVAKVASSGNSCEMAKRCKTLDEKLASLLATLTLESKMAEKQQLYSVSMQPTTAPTNFDPQQPEGRGGGVVLPEIVESKVPNVRSHAIFEESSQLMLRANSLKKAVRRVIEHTEGAVDEQNQQTQKKLSTQFEEEDTEVPATLASSAIQTIERVLTDVVTSTTNTQRLVLANSMGWLDLNEHRTFDKYPYPLINTICFPPQSFTRCTRSPNVGVSSAEHCSQTPIRSAPQLNSLLTEKCVMNSYFGIGLDAKITLDFHKKREDNPKKCSRAKNRMWFGVLATKETAVKTYKNLNQRIRLECDGIPICLPALQGIVVMNIPSFMGGANFWGNRSGNEIFMPPSFNDKMLEVLAVFSTVQLGMAIVVPEGVLQHHRIAQCRSIKITILGDEPVPLQIDGEAWLQPPGIVKIEHKNRVKMLARDRRLEVALKSWEGKHRYGIEKSMISGSEFISEVDVSVINESIDTVTAVATCMSESVAGNNLLCEELLPQVSAVLRANAKLRPSGRLSDGATNQLIVNFFDVVRDLSARITSLLTRNCEDLGGPEIADKMLHWLDWIDIELKNIQDPRWAARLVDDGWKTQIGLGILTRLPGGKFRLFRKAQKKDKSSSHEYNVNSWTSEDVGAWLDANQLHDYRDLFCRNDIQGKELLKLDLTDLKDLGITKMGHLKRLQSAIRDL</sequence>
<dbReference type="PANTHER" id="PTHR11255:SF109">
    <property type="entry name" value="DIACYLGLYCEROL KINASE ETA"/>
    <property type="match status" value="1"/>
</dbReference>
<evidence type="ECO:0000256" key="2">
    <source>
        <dbReference type="ARBA" id="ARBA00004496"/>
    </source>
</evidence>
<evidence type="ECO:0000259" key="20">
    <source>
        <dbReference type="PROSITE" id="PS50105"/>
    </source>
</evidence>
<dbReference type="SUPFAM" id="SSF111331">
    <property type="entry name" value="NAD kinase/diacylglycerol kinase-like"/>
    <property type="match status" value="1"/>
</dbReference>
<dbReference type="GO" id="GO:0007200">
    <property type="term" value="P:phospholipase C-activating G protein-coupled receptor signaling pathway"/>
    <property type="evidence" value="ECO:0007669"/>
    <property type="project" value="InterPro"/>
</dbReference>
<dbReference type="SMART" id="SM00109">
    <property type="entry name" value="C1"/>
    <property type="match status" value="2"/>
</dbReference>